<dbReference type="PROSITE" id="PS51257">
    <property type="entry name" value="PROKAR_LIPOPROTEIN"/>
    <property type="match status" value="1"/>
</dbReference>
<evidence type="ECO:0000313" key="1">
    <source>
        <dbReference type="EMBL" id="HJA84635.1"/>
    </source>
</evidence>
<dbReference type="PANTHER" id="PTHR30469">
    <property type="entry name" value="MULTIDRUG RESISTANCE PROTEIN MDTA"/>
    <property type="match status" value="1"/>
</dbReference>
<proteinExistence type="predicted"/>
<accession>A0A9D2KVC5</accession>
<dbReference type="EMBL" id="DWZI01000001">
    <property type="protein sequence ID" value="HJA84635.1"/>
    <property type="molecule type" value="Genomic_DNA"/>
</dbReference>
<organism evidence="1 2">
    <name type="scientific">Candidatus Bacteroides avicola</name>
    <dbReference type="NCBI Taxonomy" id="2838468"/>
    <lineage>
        <taxon>Bacteria</taxon>
        <taxon>Pseudomonadati</taxon>
        <taxon>Bacteroidota</taxon>
        <taxon>Bacteroidia</taxon>
        <taxon>Bacteroidales</taxon>
        <taxon>Bacteroidaceae</taxon>
        <taxon>Bacteroides</taxon>
    </lineage>
</organism>
<dbReference type="SUPFAM" id="SSF51230">
    <property type="entry name" value="Single hybrid motif"/>
    <property type="match status" value="1"/>
</dbReference>
<dbReference type="GO" id="GO:1990281">
    <property type="term" value="C:efflux pump complex"/>
    <property type="evidence" value="ECO:0007669"/>
    <property type="project" value="TreeGrafter"/>
</dbReference>
<dbReference type="InterPro" id="IPR011053">
    <property type="entry name" value="Single_hybrid_motif"/>
</dbReference>
<dbReference type="PANTHER" id="PTHR30469:SF15">
    <property type="entry name" value="HLYD FAMILY OF SECRETION PROTEINS"/>
    <property type="match status" value="1"/>
</dbReference>
<protein>
    <recommendedName>
        <fullName evidence="3">HlyD family efflux transporter periplasmic adaptor subunit</fullName>
    </recommendedName>
</protein>
<dbReference type="Gene3D" id="2.40.420.20">
    <property type="match status" value="1"/>
</dbReference>
<evidence type="ECO:0008006" key="3">
    <source>
        <dbReference type="Google" id="ProtNLM"/>
    </source>
</evidence>
<sequence>MKTKYILLFPALLSACTGSKVDKASEAEPATEVTLTHVVFGHIPQEIILRATTVYQNKTVVAAPIPSFASEVYVRTGKRVEAGELLYRLESKEQHALGQNNAPIEIRATRPGIVIDVQTQAGSYAAEGATLCTLAETRSLVFEINVPYEQRKYAQSRSHCTLELPDGTCLRATVQTSLVTMNETSQSEKIIATATDAPFLPEGMNVKAILTSAGKAESVLLLPKAAVQSDETLTSYWVMKLIDDSTAVKVPVETSNSTADSIEIYGPLTPTDRIVLTGGYALADSSKIIISHE</sequence>
<comment type="caution">
    <text evidence="1">The sequence shown here is derived from an EMBL/GenBank/DDBJ whole genome shotgun (WGS) entry which is preliminary data.</text>
</comment>
<dbReference type="Gene3D" id="2.40.50.100">
    <property type="match status" value="1"/>
</dbReference>
<evidence type="ECO:0000313" key="2">
    <source>
        <dbReference type="Proteomes" id="UP000823862"/>
    </source>
</evidence>
<dbReference type="AlphaFoldDB" id="A0A9D2KVC5"/>
<name>A0A9D2KVC5_9BACE</name>
<gene>
    <name evidence="1" type="ORF">H9950_00285</name>
</gene>
<reference evidence="1" key="2">
    <citation type="submission" date="2021-04" db="EMBL/GenBank/DDBJ databases">
        <authorList>
            <person name="Gilroy R."/>
        </authorList>
    </citation>
    <scope>NUCLEOTIDE SEQUENCE</scope>
    <source>
        <strain evidence="1">ChiHjej12B11-9795</strain>
    </source>
</reference>
<dbReference type="Proteomes" id="UP000823862">
    <property type="component" value="Unassembled WGS sequence"/>
</dbReference>
<dbReference type="GO" id="GO:0015562">
    <property type="term" value="F:efflux transmembrane transporter activity"/>
    <property type="evidence" value="ECO:0007669"/>
    <property type="project" value="TreeGrafter"/>
</dbReference>
<reference evidence="1" key="1">
    <citation type="journal article" date="2021" name="PeerJ">
        <title>Extensive microbial diversity within the chicken gut microbiome revealed by metagenomics and culture.</title>
        <authorList>
            <person name="Gilroy R."/>
            <person name="Ravi A."/>
            <person name="Getino M."/>
            <person name="Pursley I."/>
            <person name="Horton D.L."/>
            <person name="Alikhan N.F."/>
            <person name="Baker D."/>
            <person name="Gharbi K."/>
            <person name="Hall N."/>
            <person name="Watson M."/>
            <person name="Adriaenssens E.M."/>
            <person name="Foster-Nyarko E."/>
            <person name="Jarju S."/>
            <person name="Secka A."/>
            <person name="Antonio M."/>
            <person name="Oren A."/>
            <person name="Chaudhuri R.R."/>
            <person name="La Ragione R."/>
            <person name="Hildebrand F."/>
            <person name="Pallen M.J."/>
        </authorList>
    </citation>
    <scope>NUCLEOTIDE SEQUENCE</scope>
    <source>
        <strain evidence="1">ChiHjej12B11-9795</strain>
    </source>
</reference>